<proteinExistence type="predicted"/>
<dbReference type="EMBL" id="CAJZBQ010000053">
    <property type="protein sequence ID" value="CAG9331266.1"/>
    <property type="molecule type" value="Genomic_DNA"/>
</dbReference>
<dbReference type="Proteomes" id="UP001162131">
    <property type="component" value="Unassembled WGS sequence"/>
</dbReference>
<evidence type="ECO:0000313" key="1">
    <source>
        <dbReference type="EMBL" id="CAG9331266.1"/>
    </source>
</evidence>
<accession>A0AAU9K050</accession>
<protein>
    <submittedName>
        <fullName evidence="1">Uncharacterized protein</fullName>
    </submittedName>
</protein>
<sequence length="87" mass="10288">MERKEQFRTYKSVSVFEWNLKFIASIKVYVVIFNELSLLLLELCKWDIKMIFNYHMSSIIEVASAMSYAEKAYVHGGLILNAFDWLL</sequence>
<reference evidence="1" key="1">
    <citation type="submission" date="2021-09" db="EMBL/GenBank/DDBJ databases">
        <authorList>
            <consortium name="AG Swart"/>
            <person name="Singh M."/>
            <person name="Singh A."/>
            <person name="Seah K."/>
            <person name="Emmerich C."/>
        </authorList>
    </citation>
    <scope>NUCLEOTIDE SEQUENCE</scope>
    <source>
        <strain evidence="1">ATCC30299</strain>
    </source>
</reference>
<keyword evidence="2" id="KW-1185">Reference proteome</keyword>
<name>A0AAU9K050_9CILI</name>
<dbReference type="AlphaFoldDB" id="A0AAU9K050"/>
<evidence type="ECO:0000313" key="2">
    <source>
        <dbReference type="Proteomes" id="UP001162131"/>
    </source>
</evidence>
<organism evidence="1 2">
    <name type="scientific">Blepharisma stoltei</name>
    <dbReference type="NCBI Taxonomy" id="1481888"/>
    <lineage>
        <taxon>Eukaryota</taxon>
        <taxon>Sar</taxon>
        <taxon>Alveolata</taxon>
        <taxon>Ciliophora</taxon>
        <taxon>Postciliodesmatophora</taxon>
        <taxon>Heterotrichea</taxon>
        <taxon>Heterotrichida</taxon>
        <taxon>Blepharismidae</taxon>
        <taxon>Blepharisma</taxon>
    </lineage>
</organism>
<gene>
    <name evidence="1" type="ORF">BSTOLATCC_MIC53341</name>
</gene>
<comment type="caution">
    <text evidence="1">The sequence shown here is derived from an EMBL/GenBank/DDBJ whole genome shotgun (WGS) entry which is preliminary data.</text>
</comment>